<keyword evidence="1" id="KW-0238">DNA-binding</keyword>
<comment type="caution">
    <text evidence="1">The sequence shown here is derived from an EMBL/GenBank/DDBJ whole genome shotgun (WGS) entry which is preliminary data.</text>
</comment>
<gene>
    <name evidence="1" type="ORF">QFZ56_007377</name>
</gene>
<keyword evidence="2" id="KW-1185">Reference proteome</keyword>
<dbReference type="Proteomes" id="UP001243364">
    <property type="component" value="Unassembled WGS sequence"/>
</dbReference>
<dbReference type="GO" id="GO:0003677">
    <property type="term" value="F:DNA binding"/>
    <property type="evidence" value="ECO:0007669"/>
    <property type="project" value="UniProtKB-KW"/>
</dbReference>
<sequence>MWCNKGRVQRAGWANSRWSSTRSHAIADLAARGLGVAVLGTSVAASHRDRLTARVIDDVATPALLAAGPATR</sequence>
<evidence type="ECO:0000313" key="1">
    <source>
        <dbReference type="EMBL" id="MDQ0688414.1"/>
    </source>
</evidence>
<accession>A0ABU0QCN2</accession>
<evidence type="ECO:0000313" key="2">
    <source>
        <dbReference type="Proteomes" id="UP001243364"/>
    </source>
</evidence>
<organism evidence="1 2">
    <name type="scientific">Streptomyces achromogenes</name>
    <dbReference type="NCBI Taxonomy" id="67255"/>
    <lineage>
        <taxon>Bacteria</taxon>
        <taxon>Bacillati</taxon>
        <taxon>Actinomycetota</taxon>
        <taxon>Actinomycetes</taxon>
        <taxon>Kitasatosporales</taxon>
        <taxon>Streptomycetaceae</taxon>
        <taxon>Streptomyces</taxon>
    </lineage>
</organism>
<protein>
    <submittedName>
        <fullName evidence="1">DNA-binding transcriptional LysR family regulator</fullName>
    </submittedName>
</protein>
<name>A0ABU0QCN2_STRAH</name>
<reference evidence="1 2" key="1">
    <citation type="submission" date="2023-07" db="EMBL/GenBank/DDBJ databases">
        <title>Comparative genomics of wheat-associated soil bacteria to identify genetic determinants of phenazine resistance.</title>
        <authorList>
            <person name="Mouncey N."/>
        </authorList>
    </citation>
    <scope>NUCLEOTIDE SEQUENCE [LARGE SCALE GENOMIC DNA]</scope>
    <source>
        <strain evidence="1 2">W4I19-2</strain>
    </source>
</reference>
<proteinExistence type="predicted"/>
<dbReference type="EMBL" id="JAUSYA010000001">
    <property type="protein sequence ID" value="MDQ0688414.1"/>
    <property type="molecule type" value="Genomic_DNA"/>
</dbReference>